<keyword evidence="3" id="KW-1185">Reference proteome</keyword>
<protein>
    <submittedName>
        <fullName evidence="2">Phage head morphogenesis protein</fullName>
    </submittedName>
</protein>
<dbReference type="AlphaFoldDB" id="A0A368LHR3"/>
<dbReference type="RefSeq" id="WP_086959696.1">
    <property type="nucleotide sequence ID" value="NZ_FUKS01000013.1"/>
</dbReference>
<dbReference type="Pfam" id="PF04233">
    <property type="entry name" value="Phage_Mu_F"/>
    <property type="match status" value="1"/>
</dbReference>
<organism evidence="2 3">
    <name type="scientific">Vibrio casei</name>
    <dbReference type="NCBI Taxonomy" id="673372"/>
    <lineage>
        <taxon>Bacteria</taxon>
        <taxon>Pseudomonadati</taxon>
        <taxon>Pseudomonadota</taxon>
        <taxon>Gammaproteobacteria</taxon>
        <taxon>Vibrionales</taxon>
        <taxon>Vibrionaceae</taxon>
        <taxon>Vibrio</taxon>
    </lineage>
</organism>
<gene>
    <name evidence="2" type="ORF">CIK83_11930</name>
</gene>
<reference evidence="2 3" key="1">
    <citation type="journal article" date="2017" name="Elife">
        <title>Extensive horizontal gene transfer in cheese-associated bacteria.</title>
        <authorList>
            <person name="Bonham K.S."/>
            <person name="Wolfe B.E."/>
            <person name="Dutton R.J."/>
        </authorList>
    </citation>
    <scope>NUCLEOTIDE SEQUENCE [LARGE SCALE GENOMIC DNA]</scope>
    <source>
        <strain evidence="2 3">JB196</strain>
    </source>
</reference>
<evidence type="ECO:0000259" key="1">
    <source>
        <dbReference type="Pfam" id="PF04233"/>
    </source>
</evidence>
<dbReference type="GeneID" id="303189629"/>
<sequence length="311" mass="35236">MMAKKPKSPVLPRNVEDPTGVDRLERGAINKLEEKLKQIGREYPKLLERIPSQPVVNKRYTYQLDKLLLDSILEQADQLIESILLEGGSDDLWLYELYVKVAYERGTAQEFANLSNQSPAYKAGQESVTAIKRSEPYLRRIALVQARVFEEMKGFTASIQADMTRILTDGMGRGLNPDEIAKSLSAQTGLEQGRANRIARTEITTALRRARWDESEDAQERYGLKTMLMHISALSPTTRVKHALRHAHLYTIEAVREWYAKDANSINCKCNQVSVLVDKDGNPLVPSIVDRAQKMLQKSQFTTNQKCSCCH</sequence>
<dbReference type="Proteomes" id="UP000252479">
    <property type="component" value="Unassembled WGS sequence"/>
</dbReference>
<proteinExistence type="predicted"/>
<evidence type="ECO:0000313" key="3">
    <source>
        <dbReference type="Proteomes" id="UP000252479"/>
    </source>
</evidence>
<evidence type="ECO:0000313" key="2">
    <source>
        <dbReference type="EMBL" id="RCS70166.1"/>
    </source>
</evidence>
<accession>A0A368LHR3</accession>
<dbReference type="InterPro" id="IPR006528">
    <property type="entry name" value="Phage_head_morphogenesis_dom"/>
</dbReference>
<name>A0A368LHR3_9VIBR</name>
<comment type="caution">
    <text evidence="2">The sequence shown here is derived from an EMBL/GenBank/DDBJ whole genome shotgun (WGS) entry which is preliminary data.</text>
</comment>
<dbReference type="EMBL" id="QPGL01000002">
    <property type="protein sequence ID" value="RCS70166.1"/>
    <property type="molecule type" value="Genomic_DNA"/>
</dbReference>
<feature type="domain" description="Phage head morphogenesis" evidence="1">
    <location>
        <begin position="166"/>
        <end position="272"/>
    </location>
</feature>